<evidence type="ECO:0000313" key="4">
    <source>
        <dbReference type="Proteomes" id="UP000596427"/>
    </source>
</evidence>
<reference evidence="3 4" key="1">
    <citation type="submission" date="2020-10" db="EMBL/GenBank/DDBJ databases">
        <title>Degradation of 1,4-Dioxane by Xanthobacter sp. YN2, via a Novel Group-2 Soluble Di-Iron Monooxygenase.</title>
        <authorList>
            <person name="Ma F."/>
            <person name="Wang Y."/>
            <person name="Yang J."/>
            <person name="Guo H."/>
            <person name="Su D."/>
            <person name="Yu L."/>
        </authorList>
    </citation>
    <scope>NUCLEOTIDE SEQUENCE [LARGE SCALE GENOMIC DNA]</scope>
    <source>
        <strain evidence="3 4">YN2</strain>
    </source>
</reference>
<proteinExistence type="predicted"/>
<gene>
    <name evidence="3" type="ORF">EZH22_17805</name>
</gene>
<dbReference type="PANTHER" id="PTHR30373">
    <property type="entry name" value="UPF0603 PROTEIN YGCG"/>
    <property type="match status" value="1"/>
</dbReference>
<dbReference type="InterPro" id="IPR007621">
    <property type="entry name" value="TPM_dom"/>
</dbReference>
<feature type="domain" description="TPM" evidence="2">
    <location>
        <begin position="108"/>
        <end position="195"/>
    </location>
</feature>
<feature type="transmembrane region" description="Helical" evidence="1">
    <location>
        <begin position="88"/>
        <end position="108"/>
    </location>
</feature>
<keyword evidence="1" id="KW-0472">Membrane</keyword>
<dbReference type="KEGG" id="xdi:EZH22_17805"/>
<evidence type="ECO:0000313" key="3">
    <source>
        <dbReference type="EMBL" id="QRG04980.1"/>
    </source>
</evidence>
<dbReference type="Pfam" id="PF04536">
    <property type="entry name" value="TPM_phosphatase"/>
    <property type="match status" value="1"/>
</dbReference>
<accession>A0A974PJY6</accession>
<dbReference type="AlphaFoldDB" id="A0A974PJY6"/>
<protein>
    <recommendedName>
        <fullName evidence="2">TPM domain-containing protein</fullName>
    </recommendedName>
</protein>
<dbReference type="Gene3D" id="3.10.310.50">
    <property type="match status" value="1"/>
</dbReference>
<feature type="transmembrane region" description="Helical" evidence="1">
    <location>
        <begin position="55"/>
        <end position="76"/>
    </location>
</feature>
<evidence type="ECO:0000256" key="1">
    <source>
        <dbReference type="SAM" id="Phobius"/>
    </source>
</evidence>
<keyword evidence="4" id="KW-1185">Reference proteome</keyword>
<dbReference type="PANTHER" id="PTHR30373:SF8">
    <property type="entry name" value="BLL7265 PROTEIN"/>
    <property type="match status" value="1"/>
</dbReference>
<keyword evidence="1" id="KW-0812">Transmembrane</keyword>
<dbReference type="Proteomes" id="UP000596427">
    <property type="component" value="Chromosome"/>
</dbReference>
<name>A0A974PJY6_9HYPH</name>
<organism evidence="3 4">
    <name type="scientific">Xanthobacter dioxanivorans</name>
    <dbReference type="NCBI Taxonomy" id="2528964"/>
    <lineage>
        <taxon>Bacteria</taxon>
        <taxon>Pseudomonadati</taxon>
        <taxon>Pseudomonadota</taxon>
        <taxon>Alphaproteobacteria</taxon>
        <taxon>Hyphomicrobiales</taxon>
        <taxon>Xanthobacteraceae</taxon>
        <taxon>Xanthobacter</taxon>
    </lineage>
</organism>
<dbReference type="RefSeq" id="WP_231711028.1">
    <property type="nucleotide sequence ID" value="NZ_CP063362.1"/>
</dbReference>
<sequence length="219" mass="22787">MTNVAPGSLTEDASRFGLPPTELLRIADAVAAAEAKTSAEIRVVVARAPLVQHPFFSVLWAALAALVLPWAVLILNPMPASTVLSLQAGLFVVIAAVLLLPGIASRVIPRLAQKSAARSAALEIFLAHGIPQTPGRTGILIFVAARERLVEVVADEGVHTPLGHGAWQDICDAVAQRAGQGSLAEGLVAGVEKAGKLLSGPLPRKPGDRDELSNHVIVL</sequence>
<dbReference type="EMBL" id="CP063362">
    <property type="protein sequence ID" value="QRG04980.1"/>
    <property type="molecule type" value="Genomic_DNA"/>
</dbReference>
<evidence type="ECO:0000259" key="2">
    <source>
        <dbReference type="Pfam" id="PF04536"/>
    </source>
</evidence>
<keyword evidence="1" id="KW-1133">Transmembrane helix</keyword>